<comment type="caution">
    <text evidence="2">The sequence shown here is derived from an EMBL/GenBank/DDBJ whole genome shotgun (WGS) entry which is preliminary data.</text>
</comment>
<feature type="compositionally biased region" description="Polar residues" evidence="1">
    <location>
        <begin position="67"/>
        <end position="92"/>
    </location>
</feature>
<name>A0AAD2D694_EUPCR</name>
<sequence length="284" mass="32319">MEQRRTKNRPSIIPKIKSNQDRLPKKKKVISKMITKVHTKSQASIPTFFKSKERSSDSNRNSENKRASVNSGTIATTTSTNKKLQNFSSIGSLGTFGNRKNSKQNPKATIISERETATEEPRGKSSLSPESDYMNMESARKSNLPSQNESTTKNFKDHNPTQTFKRAALVQAKAGTASQNYLDKVHSEKKRRTNQFGFQPKISPKLVKTGRRKEAIGNRSPDAKPIKESRTVKGMRKQLEKLQNKYHKKNTQKNWSKFNTKASQIIEEDLRNEEKSPPKAQNRK</sequence>
<dbReference type="EMBL" id="CAMPGE010023138">
    <property type="protein sequence ID" value="CAI2381111.1"/>
    <property type="molecule type" value="Genomic_DNA"/>
</dbReference>
<proteinExistence type="predicted"/>
<feature type="compositionally biased region" description="Basic and acidic residues" evidence="1">
    <location>
        <begin position="50"/>
        <end position="66"/>
    </location>
</feature>
<dbReference type="AlphaFoldDB" id="A0AAD2D694"/>
<accession>A0AAD2D694</accession>
<feature type="region of interest" description="Disordered" evidence="1">
    <location>
        <begin position="1"/>
        <end position="160"/>
    </location>
</feature>
<feature type="compositionally biased region" description="Polar residues" evidence="1">
    <location>
        <begin position="141"/>
        <end position="153"/>
    </location>
</feature>
<gene>
    <name evidence="2" type="ORF">ECRASSUSDP1_LOCUS22557</name>
</gene>
<organism evidence="2 3">
    <name type="scientific">Euplotes crassus</name>
    <dbReference type="NCBI Taxonomy" id="5936"/>
    <lineage>
        <taxon>Eukaryota</taxon>
        <taxon>Sar</taxon>
        <taxon>Alveolata</taxon>
        <taxon>Ciliophora</taxon>
        <taxon>Intramacronucleata</taxon>
        <taxon>Spirotrichea</taxon>
        <taxon>Hypotrichia</taxon>
        <taxon>Euplotida</taxon>
        <taxon>Euplotidae</taxon>
        <taxon>Moneuplotes</taxon>
    </lineage>
</organism>
<evidence type="ECO:0000313" key="2">
    <source>
        <dbReference type="EMBL" id="CAI2381111.1"/>
    </source>
</evidence>
<feature type="compositionally biased region" description="Basic residues" evidence="1">
    <location>
        <begin position="24"/>
        <end position="39"/>
    </location>
</feature>
<keyword evidence="3" id="KW-1185">Reference proteome</keyword>
<feature type="region of interest" description="Disordered" evidence="1">
    <location>
        <begin position="186"/>
        <end position="234"/>
    </location>
</feature>
<protein>
    <submittedName>
        <fullName evidence="2">Uncharacterized protein</fullName>
    </submittedName>
</protein>
<feature type="compositionally biased region" description="Basic and acidic residues" evidence="1">
    <location>
        <begin position="212"/>
        <end position="234"/>
    </location>
</feature>
<dbReference type="Proteomes" id="UP001295684">
    <property type="component" value="Unassembled WGS sequence"/>
</dbReference>
<evidence type="ECO:0000313" key="3">
    <source>
        <dbReference type="Proteomes" id="UP001295684"/>
    </source>
</evidence>
<reference evidence="2" key="1">
    <citation type="submission" date="2023-07" db="EMBL/GenBank/DDBJ databases">
        <authorList>
            <consortium name="AG Swart"/>
            <person name="Singh M."/>
            <person name="Singh A."/>
            <person name="Seah K."/>
            <person name="Emmerich C."/>
        </authorList>
    </citation>
    <scope>NUCLEOTIDE SEQUENCE</scope>
    <source>
        <strain evidence="2">DP1</strain>
    </source>
</reference>
<feature type="compositionally biased region" description="Basic and acidic residues" evidence="1">
    <location>
        <begin position="112"/>
        <end position="123"/>
    </location>
</feature>
<evidence type="ECO:0000256" key="1">
    <source>
        <dbReference type="SAM" id="MobiDB-lite"/>
    </source>
</evidence>